<dbReference type="Pfam" id="PF17677">
    <property type="entry name" value="Glyco_hydro38C2"/>
    <property type="match status" value="1"/>
</dbReference>
<dbReference type="Proteomes" id="UP000179243">
    <property type="component" value="Unassembled WGS sequence"/>
</dbReference>
<feature type="domain" description="Glycoside hydrolase family 38 central" evidence="7">
    <location>
        <begin position="501"/>
        <end position="575"/>
    </location>
</feature>
<dbReference type="InterPro" id="IPR037094">
    <property type="entry name" value="Glyco_hydro_38_cen_sf"/>
</dbReference>
<dbReference type="InterPro" id="IPR011682">
    <property type="entry name" value="Glyco_hydro_38_C"/>
</dbReference>
<evidence type="ECO:0000256" key="3">
    <source>
        <dbReference type="ARBA" id="ARBA00012752"/>
    </source>
</evidence>
<dbReference type="PANTHER" id="PTHR46017">
    <property type="entry name" value="ALPHA-MANNOSIDASE 2C1"/>
    <property type="match status" value="1"/>
</dbReference>
<dbReference type="EMBL" id="MFYX01000057">
    <property type="protein sequence ID" value="OGK05369.1"/>
    <property type="molecule type" value="Genomic_DNA"/>
</dbReference>
<dbReference type="FunFam" id="3.20.110.10:FF:000002">
    <property type="entry name" value="alpha-mannosidase 2C1 isoform X1"/>
    <property type="match status" value="1"/>
</dbReference>
<dbReference type="FunFam" id="2.70.98.30:FF:000001">
    <property type="entry name" value="alpha-mannosidase 2C1 isoform X2"/>
    <property type="match status" value="1"/>
</dbReference>
<comment type="catalytic activity">
    <reaction evidence="1">
        <text>Hydrolysis of terminal, non-reducing alpha-D-mannose residues in alpha-D-mannosides.</text>
        <dbReference type="EC" id="3.2.1.24"/>
    </reaction>
</comment>
<dbReference type="FunFam" id="1.20.1270.50:FF:000004">
    <property type="entry name" value="alpha-mannosidase 2C1 isoform X1"/>
    <property type="match status" value="1"/>
</dbReference>
<dbReference type="InterPro" id="IPR028995">
    <property type="entry name" value="Glyco_hydro_57/38_cen_sf"/>
</dbReference>
<dbReference type="GO" id="GO:0004559">
    <property type="term" value="F:alpha-mannosidase activity"/>
    <property type="evidence" value="ECO:0007669"/>
    <property type="project" value="UniProtKB-EC"/>
</dbReference>
<comment type="caution">
    <text evidence="8">The sequence shown here is derived from an EMBL/GenBank/DDBJ whole genome shotgun (WGS) entry which is preliminary data.</text>
</comment>
<accession>A0A1F7FF98</accession>
<evidence type="ECO:0000313" key="8">
    <source>
        <dbReference type="EMBL" id="OGK05369.1"/>
    </source>
</evidence>
<dbReference type="Gene3D" id="3.20.110.10">
    <property type="entry name" value="Glycoside hydrolase 38, N terminal domain"/>
    <property type="match status" value="1"/>
</dbReference>
<dbReference type="InterPro" id="IPR015341">
    <property type="entry name" value="Glyco_hydro_38_cen"/>
</dbReference>
<dbReference type="GO" id="GO:0030246">
    <property type="term" value="F:carbohydrate binding"/>
    <property type="evidence" value="ECO:0007669"/>
    <property type="project" value="InterPro"/>
</dbReference>
<dbReference type="GO" id="GO:0006013">
    <property type="term" value="P:mannose metabolic process"/>
    <property type="evidence" value="ECO:0007669"/>
    <property type="project" value="InterPro"/>
</dbReference>
<dbReference type="GO" id="GO:0009313">
    <property type="term" value="P:oligosaccharide catabolic process"/>
    <property type="evidence" value="ECO:0007669"/>
    <property type="project" value="TreeGrafter"/>
</dbReference>
<dbReference type="Pfam" id="PF01074">
    <property type="entry name" value="Glyco_hydro_38N"/>
    <property type="match status" value="1"/>
</dbReference>
<keyword evidence="4" id="KW-0479">Metal-binding</keyword>
<dbReference type="Gene3D" id="2.70.98.30">
    <property type="entry name" value="Golgi alpha-mannosidase II, domain 4"/>
    <property type="match status" value="1"/>
</dbReference>
<comment type="similarity">
    <text evidence="2">Belongs to the glycosyl hydrolase 38 family.</text>
</comment>
<dbReference type="Gene3D" id="1.20.1270.50">
    <property type="entry name" value="Glycoside hydrolase family 38, central domain"/>
    <property type="match status" value="1"/>
</dbReference>
<evidence type="ECO:0000256" key="4">
    <source>
        <dbReference type="ARBA" id="ARBA00022723"/>
    </source>
</evidence>
<evidence type="ECO:0000256" key="5">
    <source>
        <dbReference type="ARBA" id="ARBA00022801"/>
    </source>
</evidence>
<dbReference type="AlphaFoldDB" id="A0A1F7FF98"/>
<dbReference type="SUPFAM" id="SSF74650">
    <property type="entry name" value="Galactose mutarotase-like"/>
    <property type="match status" value="1"/>
</dbReference>
<organism evidence="8 9">
    <name type="scientific">Candidatus Raymondbacteria bacterium RIFOXYD12_FULL_49_13</name>
    <dbReference type="NCBI Taxonomy" id="1817890"/>
    <lineage>
        <taxon>Bacteria</taxon>
        <taxon>Raymondiibacteriota</taxon>
    </lineage>
</organism>
<dbReference type="InterPro" id="IPR000602">
    <property type="entry name" value="Glyco_hydro_38_N"/>
</dbReference>
<evidence type="ECO:0000256" key="1">
    <source>
        <dbReference type="ARBA" id="ARBA00000365"/>
    </source>
</evidence>
<sequence>MQSRAIYERRIHQFRETVYNSRYPATQIMSAAIVVDKKNPIPYAQALKTRFHPIAIGSKWGPKWASAWFTFKGQVPKAWTGKEIAALIDTGGEACVWKNGAPDMGLTGKFEYGWPLKNAQKRLYPLFKKARGSERVSLLVEAAGTGLFGNQREVVYRLNLCSLAVVDRKAWALDIDLTVLEDLMLGLPEQSVRRKRLLFGLNEAANAYAEGKGVDACLAITKKLLAIPAASSALTAYGIGHAHLDLGWLWPIRETIRKGGRTFSTALKLMDEYPQYKFGASQPQLFQWMKEQYPTLYARVKQAVAKKRLECQGVMWVEADTNITGGESLVRQCLYGKRFFKQEFGVVVDNLWLPDVFGYSAALPQILKKCGVNYFMTQKISWNESNPFPHYTFNWIGIDGTGILTHFLPAHGYNATNKPQELMAAQDRFSQADITSAFLQLYGVGDGGGGPSRKHIEFGLCQKNSEGVPRFTFSFAKDFFKTMAAIPEKKLPVWKGELYLELHRGTYTTQALVKKQNRALEHKLRNAEFFCAIAPAKYPKAQLEKTWKKVLLNQFHDIIPGSSIAWVYKDAHALYEECHNELNEITGRALRALHGAPAARAHFFAVWNTLSWQRAATLTLPLPDNGPWSASGPDGMLLPCIKKGNSLQVRVTLPSMGYAAVHLVRTPPEPIISTLTVRESLLENSLVRVRLGANGTIVSLFDKELKREMLQGAANHLLLWEDIPYEWDAWDVSHYYKETKPVQATLVSRSIVEKTPLRVTVRQKLTVGASVIEQEISLCEKSKLVTIKNRVTWNERHKLLKVHAAAALQPLEASYEVQYGVVRRPTHQNTSWDQARFEVCAHRFADLSSTDFGLALLNDSKFGHCCPGNAIELSLLRSPVNPDETADIGVHEFTYAYYPHTGDLTHSDVLHKAHELNTPAIVHPVARPPATPLRRSFALTQGTVKIETVKKAEDTDAIVVRLYETMGAHATTVLSWDLPLATAAEANMLEQPETNVAVRNHSCKLSFTPFEIKTLVLK</sequence>
<dbReference type="CDD" id="cd10789">
    <property type="entry name" value="GH38N_AMII_ER_cytosolic"/>
    <property type="match status" value="1"/>
</dbReference>
<name>A0A1F7FF98_UNCRA</name>
<dbReference type="PANTHER" id="PTHR46017:SF1">
    <property type="entry name" value="ALPHA-MANNOSIDASE 2C1"/>
    <property type="match status" value="1"/>
</dbReference>
<dbReference type="InterPro" id="IPR011330">
    <property type="entry name" value="Glyco_hydro/deAcase_b/a-brl"/>
</dbReference>
<dbReference type="InterPro" id="IPR027291">
    <property type="entry name" value="Glyco_hydro_38_N_sf"/>
</dbReference>
<evidence type="ECO:0000256" key="6">
    <source>
        <dbReference type="ARBA" id="ARBA00023295"/>
    </source>
</evidence>
<evidence type="ECO:0000256" key="2">
    <source>
        <dbReference type="ARBA" id="ARBA00009792"/>
    </source>
</evidence>
<protein>
    <recommendedName>
        <fullName evidence="3">alpha-mannosidase</fullName>
        <ecNumber evidence="3">3.2.1.24</ecNumber>
    </recommendedName>
</protein>
<dbReference type="Pfam" id="PF07748">
    <property type="entry name" value="Glyco_hydro_38C"/>
    <property type="match status" value="1"/>
</dbReference>
<gene>
    <name evidence="8" type="ORF">A2519_03600</name>
</gene>
<dbReference type="EC" id="3.2.1.24" evidence="3"/>
<dbReference type="Gene3D" id="2.60.40.2220">
    <property type="match status" value="1"/>
</dbReference>
<dbReference type="Pfam" id="PF22907">
    <property type="entry name" value="Ams1-like_1st"/>
    <property type="match status" value="1"/>
</dbReference>
<evidence type="ECO:0000313" key="9">
    <source>
        <dbReference type="Proteomes" id="UP000179243"/>
    </source>
</evidence>
<dbReference type="InterPro" id="IPR041147">
    <property type="entry name" value="GH38_C"/>
</dbReference>
<dbReference type="GO" id="GO:0046872">
    <property type="term" value="F:metal ion binding"/>
    <property type="evidence" value="ECO:0007669"/>
    <property type="project" value="UniProtKB-KW"/>
</dbReference>
<reference evidence="8 9" key="1">
    <citation type="journal article" date="2016" name="Nat. Commun.">
        <title>Thousands of microbial genomes shed light on interconnected biogeochemical processes in an aquifer system.</title>
        <authorList>
            <person name="Anantharaman K."/>
            <person name="Brown C.T."/>
            <person name="Hug L.A."/>
            <person name="Sharon I."/>
            <person name="Castelle C.J."/>
            <person name="Probst A.J."/>
            <person name="Thomas B.C."/>
            <person name="Singh A."/>
            <person name="Wilkins M.J."/>
            <person name="Karaoz U."/>
            <person name="Brodie E.L."/>
            <person name="Williams K.H."/>
            <person name="Hubbard S.S."/>
            <person name="Banfield J.F."/>
        </authorList>
    </citation>
    <scope>NUCLEOTIDE SEQUENCE [LARGE SCALE GENOMIC DNA]</scope>
</reference>
<dbReference type="Pfam" id="PF09261">
    <property type="entry name" value="Alpha-mann_mid"/>
    <property type="match status" value="1"/>
</dbReference>
<dbReference type="SUPFAM" id="SSF88713">
    <property type="entry name" value="Glycoside hydrolase/deacetylase"/>
    <property type="match status" value="1"/>
</dbReference>
<keyword evidence="6" id="KW-0326">Glycosidase</keyword>
<dbReference type="SUPFAM" id="SSF88688">
    <property type="entry name" value="Families 57/38 glycoside transferase middle domain"/>
    <property type="match status" value="1"/>
</dbReference>
<dbReference type="InterPro" id="IPR011013">
    <property type="entry name" value="Gal_mutarotase_sf_dom"/>
</dbReference>
<proteinExistence type="inferred from homology"/>
<dbReference type="InterPro" id="IPR054723">
    <property type="entry name" value="Ams1-like_N"/>
</dbReference>
<keyword evidence="5" id="KW-0378">Hydrolase</keyword>
<dbReference type="SMART" id="SM00872">
    <property type="entry name" value="Alpha-mann_mid"/>
    <property type="match status" value="1"/>
</dbReference>
<evidence type="ECO:0000259" key="7">
    <source>
        <dbReference type="SMART" id="SM00872"/>
    </source>
</evidence>